<feature type="non-terminal residue" evidence="1">
    <location>
        <position position="1"/>
    </location>
</feature>
<dbReference type="EMBL" id="BARV01002274">
    <property type="protein sequence ID" value="GAH90681.1"/>
    <property type="molecule type" value="Genomic_DNA"/>
</dbReference>
<comment type="caution">
    <text evidence="1">The sequence shown here is derived from an EMBL/GenBank/DDBJ whole genome shotgun (WGS) entry which is preliminary data.</text>
</comment>
<protein>
    <submittedName>
        <fullName evidence="1">Uncharacterized protein</fullName>
    </submittedName>
</protein>
<evidence type="ECO:0000313" key="1">
    <source>
        <dbReference type="EMBL" id="GAH90681.1"/>
    </source>
</evidence>
<reference evidence="1" key="1">
    <citation type="journal article" date="2014" name="Front. Microbiol.">
        <title>High frequency of phylogenetically diverse reductive dehalogenase-homologous genes in deep subseafloor sedimentary metagenomes.</title>
        <authorList>
            <person name="Kawai M."/>
            <person name="Futagami T."/>
            <person name="Toyoda A."/>
            <person name="Takaki Y."/>
            <person name="Nishi S."/>
            <person name="Hori S."/>
            <person name="Arai W."/>
            <person name="Tsubouchi T."/>
            <person name="Morono Y."/>
            <person name="Uchiyama I."/>
            <person name="Ito T."/>
            <person name="Fujiyama A."/>
            <person name="Inagaki F."/>
            <person name="Takami H."/>
        </authorList>
    </citation>
    <scope>NUCLEOTIDE SEQUENCE</scope>
    <source>
        <strain evidence="1">Expedition CK06-06</strain>
    </source>
</reference>
<proteinExistence type="predicted"/>
<organism evidence="1">
    <name type="scientific">marine sediment metagenome</name>
    <dbReference type="NCBI Taxonomy" id="412755"/>
    <lineage>
        <taxon>unclassified sequences</taxon>
        <taxon>metagenomes</taxon>
        <taxon>ecological metagenomes</taxon>
    </lineage>
</organism>
<accession>X1J7H8</accession>
<dbReference type="AlphaFoldDB" id="X1J7H8"/>
<name>X1J7H8_9ZZZZ</name>
<sequence>PISFPRKEDPGKPGFPPFALAVESGLNLQAQ</sequence>
<gene>
    <name evidence="1" type="ORF">S06H3_05987</name>
</gene>